<evidence type="ECO:0000259" key="2">
    <source>
        <dbReference type="Pfam" id="PF04773"/>
    </source>
</evidence>
<gene>
    <name evidence="4" type="ORF">VRU48_07885</name>
</gene>
<dbReference type="RefSeq" id="WP_330107376.1">
    <property type="nucleotide sequence ID" value="NZ_JAZDQT010000001.1"/>
</dbReference>
<reference evidence="4 5" key="1">
    <citation type="submission" date="2024-01" db="EMBL/GenBank/DDBJ databases">
        <title>Pedobacter sp. nov., isolated from fresh soil.</title>
        <authorList>
            <person name="Le N.T.T."/>
        </authorList>
    </citation>
    <scope>NUCLEOTIDE SEQUENCE [LARGE SCALE GENOMIC DNA]</scope>
    <source>
        <strain evidence="4 5">KR3-3</strain>
    </source>
</reference>
<keyword evidence="1" id="KW-0472">Membrane</keyword>
<dbReference type="PANTHER" id="PTHR30273">
    <property type="entry name" value="PERIPLASMIC SIGNAL SENSOR AND SIGMA FACTOR ACTIVATOR FECR-RELATED"/>
    <property type="match status" value="1"/>
</dbReference>
<keyword evidence="1" id="KW-1133">Transmembrane helix</keyword>
<organism evidence="4 5">
    <name type="scientific">Pedobacter albus</name>
    <dbReference type="NCBI Taxonomy" id="3113905"/>
    <lineage>
        <taxon>Bacteria</taxon>
        <taxon>Pseudomonadati</taxon>
        <taxon>Bacteroidota</taxon>
        <taxon>Sphingobacteriia</taxon>
        <taxon>Sphingobacteriales</taxon>
        <taxon>Sphingobacteriaceae</taxon>
        <taxon>Pedobacter</taxon>
    </lineage>
</organism>
<keyword evidence="1" id="KW-0812">Transmembrane</keyword>
<accession>A0ABU7I6P0</accession>
<feature type="domain" description="FecR protein" evidence="2">
    <location>
        <begin position="164"/>
        <end position="257"/>
    </location>
</feature>
<dbReference type="PIRSF" id="PIRSF018266">
    <property type="entry name" value="FecR"/>
    <property type="match status" value="1"/>
</dbReference>
<dbReference type="InterPro" id="IPR006860">
    <property type="entry name" value="FecR"/>
</dbReference>
<dbReference type="Gene3D" id="3.55.50.30">
    <property type="match status" value="1"/>
</dbReference>
<evidence type="ECO:0000259" key="3">
    <source>
        <dbReference type="Pfam" id="PF16344"/>
    </source>
</evidence>
<dbReference type="PANTHER" id="PTHR30273:SF2">
    <property type="entry name" value="PROTEIN FECR"/>
    <property type="match status" value="1"/>
</dbReference>
<protein>
    <submittedName>
        <fullName evidence="4">FecR domain-containing protein</fullName>
    </submittedName>
</protein>
<comment type="caution">
    <text evidence="4">The sequence shown here is derived from an EMBL/GenBank/DDBJ whole genome shotgun (WGS) entry which is preliminary data.</text>
</comment>
<dbReference type="Pfam" id="PF04773">
    <property type="entry name" value="FecR"/>
    <property type="match status" value="1"/>
</dbReference>
<evidence type="ECO:0000313" key="4">
    <source>
        <dbReference type="EMBL" id="MEE1945022.1"/>
    </source>
</evidence>
<dbReference type="Gene3D" id="2.60.120.1440">
    <property type="match status" value="1"/>
</dbReference>
<dbReference type="EMBL" id="JAZDQT010000001">
    <property type="protein sequence ID" value="MEE1945022.1"/>
    <property type="molecule type" value="Genomic_DNA"/>
</dbReference>
<name>A0ABU7I6P0_9SPHI</name>
<dbReference type="InterPro" id="IPR012373">
    <property type="entry name" value="Ferrdict_sens_TM"/>
</dbReference>
<proteinExistence type="predicted"/>
<evidence type="ECO:0000313" key="5">
    <source>
        <dbReference type="Proteomes" id="UP001336835"/>
    </source>
</evidence>
<evidence type="ECO:0000256" key="1">
    <source>
        <dbReference type="SAM" id="Phobius"/>
    </source>
</evidence>
<dbReference type="Pfam" id="PF16344">
    <property type="entry name" value="FecR_C"/>
    <property type="match status" value="1"/>
</dbReference>
<feature type="domain" description="Protein FecR C-terminal" evidence="3">
    <location>
        <begin position="303"/>
        <end position="370"/>
    </location>
</feature>
<dbReference type="Proteomes" id="UP001336835">
    <property type="component" value="Unassembled WGS sequence"/>
</dbReference>
<keyword evidence="5" id="KW-1185">Reference proteome</keyword>
<dbReference type="InterPro" id="IPR032508">
    <property type="entry name" value="FecR_C"/>
</dbReference>
<sequence>MTEEHLKYLIDHYLQGHISPREEEELMAFYERFQQGKEHWATPEMGDFEETRAKIFRQIQSNIIAFEKPKQKKGYWKYIAAASVMTIIGLSFWFSQSRKPVPENLKNSSGLILFDGTVINFDHYQTGDTISQSGATLIKLDSATVSYAFSPSSSATSAQQSNTFSIAKGKLLTVKLADSSKIYLNANSNLVVPATFSKLSRSVTLTGEAYFEIAKDKTHPFKILTNNQQIDVLGTHFNVKAYPAWPIKTTLVEGRVRVTNTQIAGSQAQKYLLPGEQSIVKADSIKVEKVEIENELAWKNGFFIFHEDNIRSVMEDLSRWYDIDVSYNLDTEGLFISGRISKSKSLSETLQVLKLANNINFKLNGRRLVIMK</sequence>
<feature type="transmembrane region" description="Helical" evidence="1">
    <location>
        <begin position="75"/>
        <end position="94"/>
    </location>
</feature>